<feature type="chain" id="PRO_5046610659" description="Tail specific protease domain-containing protein" evidence="2">
    <location>
        <begin position="19"/>
        <end position="346"/>
    </location>
</feature>
<organism evidence="4 5">
    <name type="scientific">Leucobacter iarius</name>
    <dbReference type="NCBI Taxonomy" id="333963"/>
    <lineage>
        <taxon>Bacteria</taxon>
        <taxon>Bacillati</taxon>
        <taxon>Actinomycetota</taxon>
        <taxon>Actinomycetes</taxon>
        <taxon>Micrococcales</taxon>
        <taxon>Microbacteriaceae</taxon>
        <taxon>Leucobacter</taxon>
    </lineage>
</organism>
<dbReference type="InterPro" id="IPR029045">
    <property type="entry name" value="ClpP/crotonase-like_dom_sf"/>
</dbReference>
<proteinExistence type="predicted"/>
<dbReference type="PANTHER" id="PTHR32060:SF30">
    <property type="entry name" value="CARBOXY-TERMINAL PROCESSING PROTEASE CTPA"/>
    <property type="match status" value="1"/>
</dbReference>
<dbReference type="InterPro" id="IPR005151">
    <property type="entry name" value="Tail-specific_protease"/>
</dbReference>
<protein>
    <recommendedName>
        <fullName evidence="3">Tail specific protease domain-containing protein</fullName>
    </recommendedName>
</protein>
<feature type="domain" description="Tail specific protease" evidence="3">
    <location>
        <begin position="114"/>
        <end position="319"/>
    </location>
</feature>
<accession>A0ABP4XRT6</accession>
<name>A0ABP4XRT6_9MICO</name>
<dbReference type="Proteomes" id="UP001500851">
    <property type="component" value="Unassembled WGS sequence"/>
</dbReference>
<feature type="region of interest" description="Disordered" evidence="1">
    <location>
        <begin position="81"/>
        <end position="104"/>
    </location>
</feature>
<dbReference type="RefSeq" id="WP_344031566.1">
    <property type="nucleotide sequence ID" value="NZ_BAAAOB010000001.1"/>
</dbReference>
<sequence length="346" mass="35966">MTAAIVGGVMLLSIAAAAPVGDSGVRAYVDRALAGLQGGYYVGTPEWDEALAEELPVLRAAEVPSDTYAALSRLSRAAGGHHSHFSTPVQTTSATQPDVPWSRTTPTVRYDGRLGILTIPGFSSVHADDQDRYLRAASEIFDSAQARSACGWVVDVGQNDGGLGWAMILAASPLLDDGTVEQFRTRDGRASAVRVSGTSLSWDGRRWDGLPVFAGRFGALDQLGLPGLVIAPALPGAPTKLAGRPVAIVQSTRSASAAEMVLVAFAGQTRTATFGSESAGYTTVNGGFLLPDGAEVTLSFALMGDRDGNFHEGTIPPDHPADPQDGSAFDAARSWVLQQCPNGSVG</sequence>
<evidence type="ECO:0000256" key="1">
    <source>
        <dbReference type="SAM" id="MobiDB-lite"/>
    </source>
</evidence>
<reference evidence="5" key="1">
    <citation type="journal article" date="2019" name="Int. J. Syst. Evol. Microbiol.">
        <title>The Global Catalogue of Microorganisms (GCM) 10K type strain sequencing project: providing services to taxonomists for standard genome sequencing and annotation.</title>
        <authorList>
            <consortium name="The Broad Institute Genomics Platform"/>
            <consortium name="The Broad Institute Genome Sequencing Center for Infectious Disease"/>
            <person name="Wu L."/>
            <person name="Ma J."/>
        </authorList>
    </citation>
    <scope>NUCLEOTIDE SEQUENCE [LARGE SCALE GENOMIC DNA]</scope>
    <source>
        <strain evidence="5">JCM 14736</strain>
    </source>
</reference>
<dbReference type="PANTHER" id="PTHR32060">
    <property type="entry name" value="TAIL-SPECIFIC PROTEASE"/>
    <property type="match status" value="1"/>
</dbReference>
<dbReference type="SUPFAM" id="SSF52096">
    <property type="entry name" value="ClpP/crotonase"/>
    <property type="match status" value="1"/>
</dbReference>
<feature type="compositionally biased region" description="Polar residues" evidence="1">
    <location>
        <begin position="85"/>
        <end position="104"/>
    </location>
</feature>
<comment type="caution">
    <text evidence="4">The sequence shown here is derived from an EMBL/GenBank/DDBJ whole genome shotgun (WGS) entry which is preliminary data.</text>
</comment>
<dbReference type="EMBL" id="BAAAOB010000001">
    <property type="protein sequence ID" value="GAA1789538.1"/>
    <property type="molecule type" value="Genomic_DNA"/>
</dbReference>
<evidence type="ECO:0000259" key="3">
    <source>
        <dbReference type="Pfam" id="PF03572"/>
    </source>
</evidence>
<keyword evidence="2" id="KW-0732">Signal</keyword>
<feature type="signal peptide" evidence="2">
    <location>
        <begin position="1"/>
        <end position="18"/>
    </location>
</feature>
<dbReference type="Pfam" id="PF03572">
    <property type="entry name" value="Peptidase_S41"/>
    <property type="match status" value="1"/>
</dbReference>
<dbReference type="Gene3D" id="3.90.226.10">
    <property type="entry name" value="2-enoyl-CoA Hydratase, Chain A, domain 1"/>
    <property type="match status" value="1"/>
</dbReference>
<evidence type="ECO:0000313" key="4">
    <source>
        <dbReference type="EMBL" id="GAA1789538.1"/>
    </source>
</evidence>
<keyword evidence="5" id="KW-1185">Reference proteome</keyword>
<gene>
    <name evidence="4" type="ORF">GCM10009768_18240</name>
</gene>
<evidence type="ECO:0000313" key="5">
    <source>
        <dbReference type="Proteomes" id="UP001500851"/>
    </source>
</evidence>
<evidence type="ECO:0000256" key="2">
    <source>
        <dbReference type="SAM" id="SignalP"/>
    </source>
</evidence>